<evidence type="ECO:0000256" key="4">
    <source>
        <dbReference type="PROSITE-ProRule" id="PRU00091"/>
    </source>
</evidence>
<dbReference type="PROSITE" id="PS50178">
    <property type="entry name" value="ZF_FYVE"/>
    <property type="match status" value="1"/>
</dbReference>
<dbReference type="EMBL" id="JAKELL010000114">
    <property type="protein sequence ID" value="KAH8981537.1"/>
    <property type="molecule type" value="Genomic_DNA"/>
</dbReference>
<evidence type="ECO:0000313" key="8">
    <source>
        <dbReference type="Proteomes" id="UP001201163"/>
    </source>
</evidence>
<keyword evidence="3" id="KW-0862">Zinc</keyword>
<dbReference type="AlphaFoldDB" id="A0AAD4Q8S8"/>
<dbReference type="InterPro" id="IPR000306">
    <property type="entry name" value="Znf_FYVE"/>
</dbReference>
<keyword evidence="1" id="KW-0479">Metal-binding</keyword>
<feature type="region of interest" description="Disordered" evidence="5">
    <location>
        <begin position="139"/>
        <end position="175"/>
    </location>
</feature>
<sequence length="263" mass="28610">MPSPTQAVLGSLSAALRSRESLASSSSIPRSPASTASLPSLTDAGSSSSSCSSLASLSSSTPAPNEHLAVLLSRNLWKQDTDAPYCDTFVCRKPFTLMERRHHCRKCGGIFCAACSSRTTPLLDTVSLPFVYPPRGTPISTRCPVPTRTRPAPPRRSRTLPLAPPPPDPSLPDDLRSYPLRIRSDICKATGGGRWMPKPSPIPDYMKCVPGRKAPYEIALEEEEAAARKARANPVIRDGDFQYRPPRPNEPSLPERPLEFSTF</sequence>
<dbReference type="InterPro" id="IPR052113">
    <property type="entry name" value="FYVE-type_Zinc_Finger"/>
</dbReference>
<evidence type="ECO:0000256" key="1">
    <source>
        <dbReference type="ARBA" id="ARBA00022723"/>
    </source>
</evidence>
<reference evidence="7" key="1">
    <citation type="submission" date="2022-01" db="EMBL/GenBank/DDBJ databases">
        <title>Comparative genomics reveals a dynamic genome evolution in the ectomycorrhizal milk-cap (Lactarius) mushrooms.</title>
        <authorList>
            <consortium name="DOE Joint Genome Institute"/>
            <person name="Lebreton A."/>
            <person name="Tang N."/>
            <person name="Kuo A."/>
            <person name="LaButti K."/>
            <person name="Drula E."/>
            <person name="Barry K."/>
            <person name="Clum A."/>
            <person name="Lipzen A."/>
            <person name="Mousain D."/>
            <person name="Ng V."/>
            <person name="Wang R."/>
            <person name="Wang X."/>
            <person name="Dai Y."/>
            <person name="Henrissat B."/>
            <person name="Grigoriev I.V."/>
            <person name="Guerin-Laguette A."/>
            <person name="Yu F."/>
            <person name="Martin F.M."/>
        </authorList>
    </citation>
    <scope>NUCLEOTIDE SEQUENCE</scope>
    <source>
        <strain evidence="7">QP</strain>
    </source>
</reference>
<keyword evidence="8" id="KW-1185">Reference proteome</keyword>
<dbReference type="SMART" id="SM00064">
    <property type="entry name" value="FYVE"/>
    <property type="match status" value="1"/>
</dbReference>
<proteinExistence type="predicted"/>
<feature type="region of interest" description="Disordered" evidence="5">
    <location>
        <begin position="22"/>
        <end position="41"/>
    </location>
</feature>
<dbReference type="SUPFAM" id="SSF57903">
    <property type="entry name" value="FYVE/PHD zinc finger"/>
    <property type="match status" value="1"/>
</dbReference>
<accession>A0AAD4Q8S8</accession>
<feature type="domain" description="FYVE-type" evidence="6">
    <location>
        <begin position="91"/>
        <end position="143"/>
    </location>
</feature>
<comment type="caution">
    <text evidence="7">The sequence shown here is derived from an EMBL/GenBank/DDBJ whole genome shotgun (WGS) entry which is preliminary data.</text>
</comment>
<dbReference type="PANTHER" id="PTHR39490:SF8">
    <property type="entry name" value="ZINC FINGER FYVE DOMAIN-CONTAINING PROTEIN 21"/>
    <property type="match status" value="1"/>
</dbReference>
<evidence type="ECO:0000313" key="7">
    <source>
        <dbReference type="EMBL" id="KAH8981537.1"/>
    </source>
</evidence>
<evidence type="ECO:0000259" key="6">
    <source>
        <dbReference type="PROSITE" id="PS50178"/>
    </source>
</evidence>
<dbReference type="InterPro" id="IPR013083">
    <property type="entry name" value="Znf_RING/FYVE/PHD"/>
</dbReference>
<evidence type="ECO:0000256" key="5">
    <source>
        <dbReference type="SAM" id="MobiDB-lite"/>
    </source>
</evidence>
<dbReference type="Pfam" id="PF01363">
    <property type="entry name" value="FYVE"/>
    <property type="match status" value="1"/>
</dbReference>
<protein>
    <recommendedName>
        <fullName evidence="6">FYVE-type domain-containing protein</fullName>
    </recommendedName>
</protein>
<name>A0AAD4Q8S8_9AGAM</name>
<dbReference type="GO" id="GO:0008270">
    <property type="term" value="F:zinc ion binding"/>
    <property type="evidence" value="ECO:0007669"/>
    <property type="project" value="UniProtKB-KW"/>
</dbReference>
<feature type="region of interest" description="Disordered" evidence="5">
    <location>
        <begin position="227"/>
        <end position="263"/>
    </location>
</feature>
<dbReference type="PANTHER" id="PTHR39490">
    <property type="entry name" value="ARRESTIN DOMAIN-CONTAINING PROTEIN D"/>
    <property type="match status" value="1"/>
</dbReference>
<dbReference type="Proteomes" id="UP001201163">
    <property type="component" value="Unassembled WGS sequence"/>
</dbReference>
<evidence type="ECO:0000256" key="3">
    <source>
        <dbReference type="ARBA" id="ARBA00022833"/>
    </source>
</evidence>
<organism evidence="7 8">
    <name type="scientific">Lactarius akahatsu</name>
    <dbReference type="NCBI Taxonomy" id="416441"/>
    <lineage>
        <taxon>Eukaryota</taxon>
        <taxon>Fungi</taxon>
        <taxon>Dikarya</taxon>
        <taxon>Basidiomycota</taxon>
        <taxon>Agaricomycotina</taxon>
        <taxon>Agaricomycetes</taxon>
        <taxon>Russulales</taxon>
        <taxon>Russulaceae</taxon>
        <taxon>Lactarius</taxon>
    </lineage>
</organism>
<evidence type="ECO:0000256" key="2">
    <source>
        <dbReference type="ARBA" id="ARBA00022771"/>
    </source>
</evidence>
<gene>
    <name evidence="7" type="ORF">EDB92DRAFT_1897243</name>
</gene>
<dbReference type="InterPro" id="IPR011011">
    <property type="entry name" value="Znf_FYVE_PHD"/>
</dbReference>
<dbReference type="Gene3D" id="3.30.40.10">
    <property type="entry name" value="Zinc/RING finger domain, C3HC4 (zinc finger)"/>
    <property type="match status" value="1"/>
</dbReference>
<keyword evidence="2 4" id="KW-0863">Zinc-finger</keyword>
<dbReference type="InterPro" id="IPR017455">
    <property type="entry name" value="Znf_FYVE-rel"/>
</dbReference>